<sequence>GTDSAHGDDTGTLKELVASWVNIERRPTPLIRTDDKHHRGFVSDACGELLCPTEWCWDDPVVKAGICDRTTTFIVSENSWLSFMYENYDADPNNLECGLMKSKLLIMASSLIF</sequence>
<accession>A0A9P6ZKT0</accession>
<comment type="caution">
    <text evidence="1">The sequence shown here is derived from an EMBL/GenBank/DDBJ whole genome shotgun (WGS) entry which is preliminary data.</text>
</comment>
<feature type="non-terminal residue" evidence="1">
    <location>
        <position position="1"/>
    </location>
</feature>
<gene>
    <name evidence="1" type="ORF">EV702DRAFT_978065</name>
</gene>
<dbReference type="InterPro" id="IPR046521">
    <property type="entry name" value="DUF6698"/>
</dbReference>
<dbReference type="OrthoDB" id="2662502at2759"/>
<dbReference type="EMBL" id="JABBWD010000065">
    <property type="protein sequence ID" value="KAG1770349.1"/>
    <property type="molecule type" value="Genomic_DNA"/>
</dbReference>
<dbReference type="AlphaFoldDB" id="A0A9P6ZKT0"/>
<organism evidence="1 2">
    <name type="scientific">Suillus placidus</name>
    <dbReference type="NCBI Taxonomy" id="48579"/>
    <lineage>
        <taxon>Eukaryota</taxon>
        <taxon>Fungi</taxon>
        <taxon>Dikarya</taxon>
        <taxon>Basidiomycota</taxon>
        <taxon>Agaricomycotina</taxon>
        <taxon>Agaricomycetes</taxon>
        <taxon>Agaricomycetidae</taxon>
        <taxon>Boletales</taxon>
        <taxon>Suillineae</taxon>
        <taxon>Suillaceae</taxon>
        <taxon>Suillus</taxon>
    </lineage>
</organism>
<keyword evidence="2" id="KW-1185">Reference proteome</keyword>
<evidence type="ECO:0000313" key="2">
    <source>
        <dbReference type="Proteomes" id="UP000714275"/>
    </source>
</evidence>
<evidence type="ECO:0000313" key="1">
    <source>
        <dbReference type="EMBL" id="KAG1770349.1"/>
    </source>
</evidence>
<protein>
    <submittedName>
        <fullName evidence="1">Uncharacterized protein</fullName>
    </submittedName>
</protein>
<dbReference type="Pfam" id="PF20414">
    <property type="entry name" value="DUF6698"/>
    <property type="match status" value="1"/>
</dbReference>
<dbReference type="Proteomes" id="UP000714275">
    <property type="component" value="Unassembled WGS sequence"/>
</dbReference>
<reference evidence="1" key="1">
    <citation type="journal article" date="2020" name="New Phytol.">
        <title>Comparative genomics reveals dynamic genome evolution in host specialist ectomycorrhizal fungi.</title>
        <authorList>
            <person name="Lofgren L.A."/>
            <person name="Nguyen N.H."/>
            <person name="Vilgalys R."/>
            <person name="Ruytinx J."/>
            <person name="Liao H.L."/>
            <person name="Branco S."/>
            <person name="Kuo A."/>
            <person name="LaButti K."/>
            <person name="Lipzen A."/>
            <person name="Andreopoulos W."/>
            <person name="Pangilinan J."/>
            <person name="Riley R."/>
            <person name="Hundley H."/>
            <person name="Na H."/>
            <person name="Barry K."/>
            <person name="Grigoriev I.V."/>
            <person name="Stajich J.E."/>
            <person name="Kennedy P.G."/>
        </authorList>
    </citation>
    <scope>NUCLEOTIDE SEQUENCE</scope>
    <source>
        <strain evidence="1">DOB743</strain>
    </source>
</reference>
<name>A0A9P6ZKT0_9AGAM</name>
<proteinExistence type="predicted"/>